<sequence length="38" mass="4657">MEELQIYKKTIIHSKFVMYLLHISKILCIFVVFNKTRK</sequence>
<name>A0A078S1T2_BACUN</name>
<evidence type="ECO:0000256" key="1">
    <source>
        <dbReference type="SAM" id="Phobius"/>
    </source>
</evidence>
<proteinExistence type="predicted"/>
<evidence type="ECO:0000313" key="2">
    <source>
        <dbReference type="EMBL" id="KDS51985.1"/>
    </source>
</evidence>
<keyword evidence="1" id="KW-0472">Membrane</keyword>
<gene>
    <name evidence="2" type="ORF">M094_0234</name>
</gene>
<reference evidence="2 3" key="1">
    <citation type="submission" date="2014-04" db="EMBL/GenBank/DDBJ databases">
        <authorList>
            <person name="Sears C."/>
            <person name="Carroll K."/>
            <person name="Sack B.R."/>
            <person name="Qadri F."/>
            <person name="Myers L.L."/>
            <person name="Chung G.-T."/>
            <person name="Escheverria P."/>
            <person name="Fraser C.M."/>
            <person name="Sadzewicz L."/>
            <person name="Shefchek K.A."/>
            <person name="Tallon L."/>
            <person name="Das S.P."/>
            <person name="Daugherty S."/>
            <person name="Mongodin E.F."/>
        </authorList>
    </citation>
    <scope>NUCLEOTIDE SEQUENCE [LARGE SCALE GENOMIC DNA]</scope>
    <source>
        <strain evidence="2 3">3978 T3 ii</strain>
    </source>
</reference>
<accession>A0A078S1T2</accession>
<evidence type="ECO:0000313" key="3">
    <source>
        <dbReference type="Proteomes" id="UP000028013"/>
    </source>
</evidence>
<keyword evidence="1" id="KW-1133">Transmembrane helix</keyword>
<dbReference type="Proteomes" id="UP000028013">
    <property type="component" value="Unassembled WGS sequence"/>
</dbReference>
<organism evidence="2 3">
    <name type="scientific">Bacteroides uniformis str. 3978 T3 ii</name>
    <dbReference type="NCBI Taxonomy" id="1339349"/>
    <lineage>
        <taxon>Bacteria</taxon>
        <taxon>Pseudomonadati</taxon>
        <taxon>Bacteroidota</taxon>
        <taxon>Bacteroidia</taxon>
        <taxon>Bacteroidales</taxon>
        <taxon>Bacteroidaceae</taxon>
        <taxon>Bacteroides</taxon>
    </lineage>
</organism>
<feature type="transmembrane region" description="Helical" evidence="1">
    <location>
        <begin position="16"/>
        <end position="33"/>
    </location>
</feature>
<dbReference type="EMBL" id="JNHN01000163">
    <property type="protein sequence ID" value="KDS51985.1"/>
    <property type="molecule type" value="Genomic_DNA"/>
</dbReference>
<comment type="caution">
    <text evidence="2">The sequence shown here is derived from an EMBL/GenBank/DDBJ whole genome shotgun (WGS) entry which is preliminary data.</text>
</comment>
<keyword evidence="1" id="KW-0812">Transmembrane</keyword>
<dbReference type="AlphaFoldDB" id="A0A078S1T2"/>
<protein>
    <submittedName>
        <fullName evidence="2">Putative membrane protein</fullName>
    </submittedName>
</protein>